<accession>A0A561SPW7</accession>
<evidence type="ECO:0000313" key="6">
    <source>
        <dbReference type="Proteomes" id="UP000321261"/>
    </source>
</evidence>
<evidence type="ECO:0000259" key="4">
    <source>
        <dbReference type="Pfam" id="PF13399"/>
    </source>
</evidence>
<dbReference type="Pfam" id="PF13399">
    <property type="entry name" value="LytR_C"/>
    <property type="match status" value="1"/>
</dbReference>
<comment type="similarity">
    <text evidence="1">Belongs to the LytR/CpsA/Psr (LCP) family.</text>
</comment>
<feature type="compositionally biased region" description="Low complexity" evidence="2">
    <location>
        <begin position="405"/>
        <end position="416"/>
    </location>
</feature>
<dbReference type="PANTHER" id="PTHR33392:SF6">
    <property type="entry name" value="POLYISOPRENYL-TEICHOIC ACID--PEPTIDOGLYCAN TEICHOIC ACID TRANSFERASE TAGU"/>
    <property type="match status" value="1"/>
</dbReference>
<feature type="compositionally biased region" description="Pro residues" evidence="2">
    <location>
        <begin position="243"/>
        <end position="254"/>
    </location>
</feature>
<dbReference type="Gene3D" id="3.40.630.190">
    <property type="entry name" value="LCP protein"/>
    <property type="match status" value="1"/>
</dbReference>
<dbReference type="InterPro" id="IPR004474">
    <property type="entry name" value="LytR_CpsA_psr"/>
</dbReference>
<feature type="region of interest" description="Disordered" evidence="2">
    <location>
        <begin position="1"/>
        <end position="530"/>
    </location>
</feature>
<dbReference type="EMBL" id="VIWU01000001">
    <property type="protein sequence ID" value="TWF76912.1"/>
    <property type="molecule type" value="Genomic_DNA"/>
</dbReference>
<evidence type="ECO:0000259" key="3">
    <source>
        <dbReference type="Pfam" id="PF03816"/>
    </source>
</evidence>
<dbReference type="NCBIfam" id="TIGR00350">
    <property type="entry name" value="lytR_cpsA_psr"/>
    <property type="match status" value="1"/>
</dbReference>
<evidence type="ECO:0000256" key="1">
    <source>
        <dbReference type="ARBA" id="ARBA00006068"/>
    </source>
</evidence>
<gene>
    <name evidence="5" type="ORF">FHX44_112811</name>
</gene>
<comment type="caution">
    <text evidence="5">The sequence shown here is derived from an EMBL/GenBank/DDBJ whole genome shotgun (WGS) entry which is preliminary data.</text>
</comment>
<dbReference type="InterPro" id="IPR027381">
    <property type="entry name" value="LytR/CpsA/Psr_C"/>
</dbReference>
<dbReference type="Proteomes" id="UP000321261">
    <property type="component" value="Unassembled WGS sequence"/>
</dbReference>
<sequence>MEDGPYRARRPTGGRRRAHEDPYEDPQDVLARHGLLGSDLDAAPPGSRAARRRSAELDSFPGAESPSGRHGAVPDAGSRSGRRYREDRPDLDEPQPARYPDERSRRNGHAAGLWADPPATGDGRRRAPGPSDAPNGRRHSGPVDEPDLLRPPSPPRRAAEPSHPSTDGRRSRHADLDPAAVSATGGTRRRLPDPVDAPEFPTGERRRRAVPSGPDATTALPSAGRRRRAAEPDDDAPPRRAATPPPPASPPPASGAPRRRRVETTDEPAFPPTAAGWRERPADPDFADPSARSGARRPRIEPTDDNDLPPIGRRRRAAEPAGTSAPPAAGRRRTDADPEPPTTVRPALGASRRRPSEDADHQARPDPARLRAPEPVGREVPRRRPEPPEDADVPVTPRRRRPVEPVDAAATTALPAARRRARDDIDEPPAPATTAIPARRIRADSPDRARRPPAEPADSPATTALPTTRAGARPSTLNPEATAVVPAAGRRGKDPDAAPDDGAAATRVRRTAPDSDAARRSARDEEQHTRAMRIDETLTRLTAAHAGVTLAVTDRPAEEPVAPPPRRGPAVVAGRLLAGALALAVLATTAFGWGTKTWLGSGVRDAAALDPGSSAVVDAAAQAGDENVLVVATKPASSDTTEPRADTVAVAHIPDSGGPVTVLAFPLDLEINRPPCEGWDSATATYREEPEQAEARTQLVTALDLGGPRCITRVVQQLSGLAITKYVGIDLAAVPAMTDAVGGAEVCVPRPVHDGVLGPLVPEPGPNRLVGVRVADFVQAGDVEGEPSAEYGRIERQQQVLAAVLDSAVSGTALLDVGRLTALRPALAAAVLTDGAGIDQVLALAMTLRRLDAEGVRYAAVPTGERNSRGNAVMRETEAAALFAAVRGDQPLPADATDPGSGTAGPTPSEVSVEVVNASTRSGLAGEVSETLSSLGFDVGEPSSADQPTSETVIRFSPDQAAAAEVLRATVPSATEVPDPGSTGVLQLVLGQSFDDVVRAPSEPIALAAPTSDAPAEPAVTCT</sequence>
<proteinExistence type="inferred from homology"/>
<feature type="domain" description="LytR/CpsA/Psr regulator C-terminal" evidence="4">
    <location>
        <begin position="910"/>
        <end position="994"/>
    </location>
</feature>
<reference evidence="5 6" key="1">
    <citation type="submission" date="2019-06" db="EMBL/GenBank/DDBJ databases">
        <title>Sequencing the genomes of 1000 actinobacteria strains.</title>
        <authorList>
            <person name="Klenk H.-P."/>
        </authorList>
    </citation>
    <scope>NUCLEOTIDE SEQUENCE [LARGE SCALE GENOMIC DNA]</scope>
    <source>
        <strain evidence="5 6">DSM 45671</strain>
    </source>
</reference>
<dbReference type="AlphaFoldDB" id="A0A561SPW7"/>
<dbReference type="InterPro" id="IPR050922">
    <property type="entry name" value="LytR/CpsA/Psr_CW_biosynth"/>
</dbReference>
<dbReference type="Pfam" id="PF03816">
    <property type="entry name" value="LytR_cpsA_psr"/>
    <property type="match status" value="1"/>
</dbReference>
<feature type="compositionally biased region" description="Basic and acidic residues" evidence="2">
    <location>
        <begin position="511"/>
        <end position="530"/>
    </location>
</feature>
<protein>
    <submittedName>
        <fullName evidence="5">LytR family transcriptional attenuator</fullName>
    </submittedName>
</protein>
<name>A0A561SPW7_9PSEU</name>
<organism evidence="5 6">
    <name type="scientific">Pseudonocardia hierapolitana</name>
    <dbReference type="NCBI Taxonomy" id="1128676"/>
    <lineage>
        <taxon>Bacteria</taxon>
        <taxon>Bacillati</taxon>
        <taxon>Actinomycetota</taxon>
        <taxon>Actinomycetes</taxon>
        <taxon>Pseudonocardiales</taxon>
        <taxon>Pseudonocardiaceae</taxon>
        <taxon>Pseudonocardia</taxon>
    </lineage>
</organism>
<dbReference type="PANTHER" id="PTHR33392">
    <property type="entry name" value="POLYISOPRENYL-TEICHOIC ACID--PEPTIDOGLYCAN TEICHOIC ACID TRANSFERASE TAGU"/>
    <property type="match status" value="1"/>
</dbReference>
<dbReference type="RefSeq" id="WP_147256191.1">
    <property type="nucleotide sequence ID" value="NZ_VIWU01000001.1"/>
</dbReference>
<feature type="region of interest" description="Disordered" evidence="2">
    <location>
        <begin position="889"/>
        <end position="910"/>
    </location>
</feature>
<feature type="compositionally biased region" description="Basic and acidic residues" evidence="2">
    <location>
        <begin position="441"/>
        <end position="453"/>
    </location>
</feature>
<feature type="domain" description="Cell envelope-related transcriptional attenuator" evidence="3">
    <location>
        <begin position="644"/>
        <end position="808"/>
    </location>
</feature>
<dbReference type="Gene3D" id="3.30.70.2390">
    <property type="match status" value="1"/>
</dbReference>
<keyword evidence="6" id="KW-1185">Reference proteome</keyword>
<dbReference type="OrthoDB" id="9782542at2"/>
<feature type="compositionally biased region" description="Basic residues" evidence="2">
    <location>
        <begin position="7"/>
        <end position="17"/>
    </location>
</feature>
<feature type="compositionally biased region" description="Basic and acidic residues" evidence="2">
    <location>
        <begin position="354"/>
        <end position="387"/>
    </location>
</feature>
<feature type="compositionally biased region" description="Basic and acidic residues" evidence="2">
    <location>
        <begin position="166"/>
        <end position="176"/>
    </location>
</feature>
<evidence type="ECO:0000256" key="2">
    <source>
        <dbReference type="SAM" id="MobiDB-lite"/>
    </source>
</evidence>
<evidence type="ECO:0000313" key="5">
    <source>
        <dbReference type="EMBL" id="TWF76912.1"/>
    </source>
</evidence>